<feature type="transmembrane region" description="Helical" evidence="6">
    <location>
        <begin position="12"/>
        <end position="40"/>
    </location>
</feature>
<feature type="transmembrane region" description="Helical" evidence="6">
    <location>
        <begin position="181"/>
        <end position="202"/>
    </location>
</feature>
<name>A0A7X5R3R5_9MICO</name>
<evidence type="ECO:0000313" key="8">
    <source>
        <dbReference type="Proteomes" id="UP000541033"/>
    </source>
</evidence>
<dbReference type="AlphaFoldDB" id="A0A7X5R3R5"/>
<keyword evidence="3 6" id="KW-0812">Transmembrane</keyword>
<feature type="transmembrane region" description="Helical" evidence="6">
    <location>
        <begin position="294"/>
        <end position="316"/>
    </location>
</feature>
<feature type="transmembrane region" description="Helical" evidence="6">
    <location>
        <begin position="336"/>
        <end position="357"/>
    </location>
</feature>
<evidence type="ECO:0000256" key="5">
    <source>
        <dbReference type="ARBA" id="ARBA00023136"/>
    </source>
</evidence>
<reference evidence="7 8" key="1">
    <citation type="submission" date="2020-02" db="EMBL/GenBank/DDBJ databases">
        <title>Sequencing the genomes of 1000 actinobacteria strains.</title>
        <authorList>
            <person name="Klenk H.-P."/>
        </authorList>
    </citation>
    <scope>NUCLEOTIDE SEQUENCE [LARGE SCALE GENOMIC DNA]</scope>
    <source>
        <strain evidence="7 8">DSM 27960</strain>
    </source>
</reference>
<keyword evidence="4 6" id="KW-1133">Transmembrane helix</keyword>
<feature type="transmembrane region" description="Helical" evidence="6">
    <location>
        <begin position="255"/>
        <end position="282"/>
    </location>
</feature>
<dbReference type="PANTHER" id="PTHR30250:SF11">
    <property type="entry name" value="O-ANTIGEN TRANSPORTER-RELATED"/>
    <property type="match status" value="1"/>
</dbReference>
<dbReference type="Proteomes" id="UP000541033">
    <property type="component" value="Unassembled WGS sequence"/>
</dbReference>
<evidence type="ECO:0000256" key="3">
    <source>
        <dbReference type="ARBA" id="ARBA00022692"/>
    </source>
</evidence>
<dbReference type="RefSeq" id="WP_167151999.1">
    <property type="nucleotide sequence ID" value="NZ_JAAMOX010000003.1"/>
</dbReference>
<feature type="transmembrane region" description="Helical" evidence="6">
    <location>
        <begin position="46"/>
        <end position="65"/>
    </location>
</feature>
<feature type="transmembrane region" description="Helical" evidence="6">
    <location>
        <begin position="154"/>
        <end position="175"/>
    </location>
</feature>
<feature type="transmembrane region" description="Helical" evidence="6">
    <location>
        <begin position="86"/>
        <end position="112"/>
    </location>
</feature>
<evidence type="ECO:0000256" key="1">
    <source>
        <dbReference type="ARBA" id="ARBA00004651"/>
    </source>
</evidence>
<sequence>MSKQTNGIGASANGAQFVLAGTVIAGISSFAVLMIVAGSIGAERNAVFSVLWSTLFLVVAVLFGVQQETTRDTARRATSTEQSLPLRTSLGVLGLAIAGITVVVLLLSSFAWSSTAFGVGNEVLIWPVVVGCASYALVATFNGVYAGASLWKEFALIPVIDGVLRLLMIVAVLPFSHDFTVLAWAVALPFPLSVGIVLVLSWREITPFLRSDRTYAQLAINCAKTVGASVGAAVLINGFPLILKLTVGEADAALLGAFFMALMLTRAPILVPLMALQSLLVTKLSAVRGSLWPLLAKLYLGIGIIVAILVGATWVVGAQAFEFFLGEEFVLPQSVLLPLVASSGFLGALCISGSAVLSRDQHTSYAGGWIGAAVVALVVLALPSGGVEARAITALCAGPSVGVMIHLVSLARASHGRLNAE</sequence>
<dbReference type="PANTHER" id="PTHR30250">
    <property type="entry name" value="PST FAMILY PREDICTED COLANIC ACID TRANSPORTER"/>
    <property type="match status" value="1"/>
</dbReference>
<comment type="caution">
    <text evidence="7">The sequence shown here is derived from an EMBL/GenBank/DDBJ whole genome shotgun (WGS) entry which is preliminary data.</text>
</comment>
<accession>A0A7X5R3R5</accession>
<feature type="transmembrane region" description="Helical" evidence="6">
    <location>
        <begin position="364"/>
        <end position="385"/>
    </location>
</feature>
<dbReference type="InterPro" id="IPR050833">
    <property type="entry name" value="Poly_Biosynth_Transport"/>
</dbReference>
<keyword evidence="8" id="KW-1185">Reference proteome</keyword>
<evidence type="ECO:0000256" key="6">
    <source>
        <dbReference type="SAM" id="Phobius"/>
    </source>
</evidence>
<proteinExistence type="predicted"/>
<evidence type="ECO:0000313" key="7">
    <source>
        <dbReference type="EMBL" id="NIH55093.1"/>
    </source>
</evidence>
<dbReference type="EMBL" id="JAAMOX010000003">
    <property type="protein sequence ID" value="NIH55093.1"/>
    <property type="molecule type" value="Genomic_DNA"/>
</dbReference>
<keyword evidence="2" id="KW-1003">Cell membrane</keyword>
<comment type="subcellular location">
    <subcellularLocation>
        <location evidence="1">Cell membrane</location>
        <topology evidence="1">Multi-pass membrane protein</topology>
    </subcellularLocation>
</comment>
<feature type="transmembrane region" description="Helical" evidence="6">
    <location>
        <begin position="124"/>
        <end position="147"/>
    </location>
</feature>
<protein>
    <submittedName>
        <fullName evidence="7">O-antigen/teichoic acid export membrane protein</fullName>
    </submittedName>
</protein>
<organism evidence="7 8">
    <name type="scientific">Lysinibacter cavernae</name>
    <dbReference type="NCBI Taxonomy" id="1640652"/>
    <lineage>
        <taxon>Bacteria</taxon>
        <taxon>Bacillati</taxon>
        <taxon>Actinomycetota</taxon>
        <taxon>Actinomycetes</taxon>
        <taxon>Micrococcales</taxon>
        <taxon>Microbacteriaceae</taxon>
        <taxon>Lysinibacter</taxon>
    </lineage>
</organism>
<feature type="transmembrane region" description="Helical" evidence="6">
    <location>
        <begin position="391"/>
        <end position="411"/>
    </location>
</feature>
<evidence type="ECO:0000256" key="4">
    <source>
        <dbReference type="ARBA" id="ARBA00022989"/>
    </source>
</evidence>
<keyword evidence="5 6" id="KW-0472">Membrane</keyword>
<feature type="transmembrane region" description="Helical" evidence="6">
    <location>
        <begin position="222"/>
        <end position="243"/>
    </location>
</feature>
<dbReference type="GO" id="GO:0005886">
    <property type="term" value="C:plasma membrane"/>
    <property type="evidence" value="ECO:0007669"/>
    <property type="project" value="UniProtKB-SubCell"/>
</dbReference>
<gene>
    <name evidence="7" type="ORF">FHX76_003008</name>
</gene>
<evidence type="ECO:0000256" key="2">
    <source>
        <dbReference type="ARBA" id="ARBA00022475"/>
    </source>
</evidence>